<reference evidence="10" key="1">
    <citation type="journal article" date="2012" name="Gene">
        <title>A unique tRNA gene family and a novel, highly expressed ORF in the mitochondrial genome of the silver-lip pearl oyster, Pinctada maxima (Bivalvia: Pteriidae).</title>
        <authorList>
            <person name="Wu X."/>
            <person name="Li X."/>
            <person name="Li L."/>
            <person name="Yu Z."/>
        </authorList>
    </citation>
    <scope>NUCLEOTIDE SEQUENCE</scope>
</reference>
<evidence type="ECO:0000256" key="4">
    <source>
        <dbReference type="ARBA" id="ARBA00022448"/>
    </source>
</evidence>
<comment type="subcellular location">
    <subcellularLocation>
        <location evidence="1">Membrane</location>
    </subcellularLocation>
    <subcellularLocation>
        <location evidence="9">Mitochondrion membrane</location>
        <topology evidence="9">Multi-pass membrane protein</topology>
    </subcellularLocation>
</comment>
<dbReference type="AlphaFoldDB" id="J9PCM1"/>
<feature type="transmembrane region" description="Helical" evidence="9">
    <location>
        <begin position="49"/>
        <end position="73"/>
    </location>
</feature>
<feature type="transmembrane region" description="Helical" evidence="9">
    <location>
        <begin position="85"/>
        <end position="105"/>
    </location>
</feature>
<keyword evidence="9 10" id="KW-0496">Mitochondrion</keyword>
<geneLocation type="mitochondrion" evidence="10"/>
<keyword evidence="9" id="KW-0679">Respiratory chain</keyword>
<evidence type="ECO:0000256" key="6">
    <source>
        <dbReference type="ARBA" id="ARBA00022989"/>
    </source>
</evidence>
<protein>
    <recommendedName>
        <fullName evidence="3 9">NADH-ubiquinone oxidoreductase chain 3</fullName>
        <ecNumber evidence="9">7.1.1.2</ecNumber>
    </recommendedName>
</protein>
<evidence type="ECO:0000256" key="1">
    <source>
        <dbReference type="ARBA" id="ARBA00004370"/>
    </source>
</evidence>
<keyword evidence="9" id="KW-0520">NAD</keyword>
<evidence type="ECO:0000313" key="10">
    <source>
        <dbReference type="EMBL" id="ACV92164.1"/>
    </source>
</evidence>
<gene>
    <name evidence="10" type="primary">nad3</name>
</gene>
<dbReference type="Pfam" id="PF00507">
    <property type="entry name" value="Oxidored_q4"/>
    <property type="match status" value="1"/>
</dbReference>
<evidence type="ECO:0000256" key="7">
    <source>
        <dbReference type="ARBA" id="ARBA00023136"/>
    </source>
</evidence>
<evidence type="ECO:0000256" key="8">
    <source>
        <dbReference type="ARBA" id="ARBA00049551"/>
    </source>
</evidence>
<dbReference type="Gene3D" id="1.20.58.1610">
    <property type="entry name" value="NADH:ubiquinone/plastoquinone oxidoreductase, chain 3"/>
    <property type="match status" value="1"/>
</dbReference>
<comment type="function">
    <text evidence="9">Core subunit of the mitochondrial membrane respiratory chain NADH dehydrogenase (Complex I) which catalyzes electron transfer from NADH through the respiratory chain, using ubiquinone as an electron acceptor. Essential for the catalytic activity of complex I.</text>
</comment>
<comment type="similarity">
    <text evidence="2 9">Belongs to the complex I subunit 3 family.</text>
</comment>
<evidence type="ECO:0000256" key="2">
    <source>
        <dbReference type="ARBA" id="ARBA00008472"/>
    </source>
</evidence>
<evidence type="ECO:0000256" key="9">
    <source>
        <dbReference type="RuleBase" id="RU003640"/>
    </source>
</evidence>
<keyword evidence="7 9" id="KW-0472">Membrane</keyword>
<dbReference type="GO" id="GO:0031966">
    <property type="term" value="C:mitochondrial membrane"/>
    <property type="evidence" value="ECO:0007669"/>
    <property type="project" value="UniProtKB-SubCell"/>
</dbReference>
<dbReference type="InterPro" id="IPR038430">
    <property type="entry name" value="NDAH_ubi_oxred_su3_sf"/>
</dbReference>
<sequence length="117" mass="12986">MVSVGVGSGLLVLGSLLSKYQVIDWEKGFPYECGFDPGSQAWNPVPMRFFHMGVLFFLWEVETMLLIPMMLGSVAFSGGGDSDSFVYWGVVISPFLWVEGGYFSVVLEMWLSSHVVC</sequence>
<dbReference type="InterPro" id="IPR000440">
    <property type="entry name" value="NADH_UbQ/plastoQ_OxRdtase_su3"/>
</dbReference>
<dbReference type="EMBL" id="GQ452847">
    <property type="protein sequence ID" value="ACV92164.1"/>
    <property type="molecule type" value="Genomic_DNA"/>
</dbReference>
<dbReference type="GO" id="GO:0008137">
    <property type="term" value="F:NADH dehydrogenase (ubiquinone) activity"/>
    <property type="evidence" value="ECO:0007669"/>
    <property type="project" value="UniProtKB-UniRule"/>
</dbReference>
<evidence type="ECO:0000256" key="3">
    <source>
        <dbReference type="ARBA" id="ARBA00021007"/>
    </source>
</evidence>
<name>J9PCM1_PINMA</name>
<keyword evidence="4 9" id="KW-0813">Transport</keyword>
<keyword evidence="5 9" id="KW-0812">Transmembrane</keyword>
<keyword evidence="9" id="KW-0830">Ubiquinone</keyword>
<keyword evidence="9" id="KW-1278">Translocase</keyword>
<keyword evidence="6 9" id="KW-1133">Transmembrane helix</keyword>
<organism evidence="10">
    <name type="scientific">Pinctada maxima</name>
    <name type="common">Silver-lipped pearl oyster</name>
    <name type="synonym">White-lipped pearl oyster</name>
    <dbReference type="NCBI Taxonomy" id="104660"/>
    <lineage>
        <taxon>Eukaryota</taxon>
        <taxon>Metazoa</taxon>
        <taxon>Spiralia</taxon>
        <taxon>Lophotrochozoa</taxon>
        <taxon>Mollusca</taxon>
        <taxon>Bivalvia</taxon>
        <taxon>Autobranchia</taxon>
        <taxon>Pteriomorphia</taxon>
        <taxon>Pterioida</taxon>
        <taxon>Pterioidea</taxon>
        <taxon>Pteriidae</taxon>
        <taxon>Pinctada</taxon>
    </lineage>
</organism>
<dbReference type="EC" id="7.1.1.2" evidence="9"/>
<proteinExistence type="inferred from homology"/>
<accession>J9PCM1</accession>
<keyword evidence="9" id="KW-0249">Electron transport</keyword>
<comment type="catalytic activity">
    <reaction evidence="8 9">
        <text>a ubiquinone + NADH + 5 H(+)(in) = a ubiquinol + NAD(+) + 4 H(+)(out)</text>
        <dbReference type="Rhea" id="RHEA:29091"/>
        <dbReference type="Rhea" id="RHEA-COMP:9565"/>
        <dbReference type="Rhea" id="RHEA-COMP:9566"/>
        <dbReference type="ChEBI" id="CHEBI:15378"/>
        <dbReference type="ChEBI" id="CHEBI:16389"/>
        <dbReference type="ChEBI" id="CHEBI:17976"/>
        <dbReference type="ChEBI" id="CHEBI:57540"/>
        <dbReference type="ChEBI" id="CHEBI:57945"/>
        <dbReference type="EC" id="7.1.1.2"/>
    </reaction>
</comment>
<evidence type="ECO:0000256" key="5">
    <source>
        <dbReference type="ARBA" id="ARBA00022692"/>
    </source>
</evidence>